<proteinExistence type="predicted"/>
<comment type="caution">
    <text evidence="2">The sequence shown here is derived from an EMBL/GenBank/DDBJ whole genome shotgun (WGS) entry which is preliminary data.</text>
</comment>
<evidence type="ECO:0000313" key="3">
    <source>
        <dbReference type="Proteomes" id="UP001148018"/>
    </source>
</evidence>
<dbReference type="AlphaFoldDB" id="A0A9Q0I7B9"/>
<dbReference type="Proteomes" id="UP001148018">
    <property type="component" value="Unassembled WGS sequence"/>
</dbReference>
<evidence type="ECO:0000256" key="1">
    <source>
        <dbReference type="SAM" id="MobiDB-lite"/>
    </source>
</evidence>
<feature type="region of interest" description="Disordered" evidence="1">
    <location>
        <begin position="58"/>
        <end position="83"/>
    </location>
</feature>
<keyword evidence="3" id="KW-1185">Reference proteome</keyword>
<organism evidence="2 3">
    <name type="scientific">Muraenolepis orangiensis</name>
    <name type="common">Patagonian moray cod</name>
    <dbReference type="NCBI Taxonomy" id="630683"/>
    <lineage>
        <taxon>Eukaryota</taxon>
        <taxon>Metazoa</taxon>
        <taxon>Chordata</taxon>
        <taxon>Craniata</taxon>
        <taxon>Vertebrata</taxon>
        <taxon>Euteleostomi</taxon>
        <taxon>Actinopterygii</taxon>
        <taxon>Neopterygii</taxon>
        <taxon>Teleostei</taxon>
        <taxon>Neoteleostei</taxon>
        <taxon>Acanthomorphata</taxon>
        <taxon>Zeiogadaria</taxon>
        <taxon>Gadariae</taxon>
        <taxon>Gadiformes</taxon>
        <taxon>Muraenolepidoidei</taxon>
        <taxon>Muraenolepididae</taxon>
        <taxon>Muraenolepis</taxon>
    </lineage>
</organism>
<reference evidence="2" key="1">
    <citation type="submission" date="2022-07" db="EMBL/GenBank/DDBJ databases">
        <title>Chromosome-level genome of Muraenolepis orangiensis.</title>
        <authorList>
            <person name="Kim J."/>
        </authorList>
    </citation>
    <scope>NUCLEOTIDE SEQUENCE</scope>
    <source>
        <strain evidence="2">KU_S4_2022</strain>
        <tissue evidence="2">Muscle</tissue>
    </source>
</reference>
<accession>A0A9Q0I7B9</accession>
<name>A0A9Q0I7B9_9TELE</name>
<protein>
    <submittedName>
        <fullName evidence="2">Uncharacterized protein</fullName>
    </submittedName>
</protein>
<dbReference type="PANTHER" id="PTHR36688:SF1">
    <property type="entry name" value="ENDONUCLEASE_EXONUCLEASE_PHOSPHATASE DOMAIN-CONTAINING PROTEIN"/>
    <property type="match status" value="1"/>
</dbReference>
<dbReference type="InterPro" id="IPR052560">
    <property type="entry name" value="RdDP_mobile_element"/>
</dbReference>
<dbReference type="EMBL" id="JANIIK010000115">
    <property type="protein sequence ID" value="KAJ3589647.1"/>
    <property type="molecule type" value="Genomic_DNA"/>
</dbReference>
<feature type="compositionally biased region" description="Basic and acidic residues" evidence="1">
    <location>
        <begin position="59"/>
        <end position="75"/>
    </location>
</feature>
<dbReference type="PANTHER" id="PTHR36688">
    <property type="entry name" value="ENDO/EXONUCLEASE/PHOSPHATASE DOMAIN-CONTAINING PROTEIN"/>
    <property type="match status" value="1"/>
</dbReference>
<gene>
    <name evidence="2" type="ORF">NHX12_010490</name>
</gene>
<dbReference type="OrthoDB" id="409048at2759"/>
<sequence length="83" mass="9675">MVLEPLPRTQHHPIGITVNATINPATVPLRRNFNFGKENWPGFQENLERKMAHLPLDPKNYDKFTNEAARKDIPRGRRTQYIP</sequence>
<evidence type="ECO:0000313" key="2">
    <source>
        <dbReference type="EMBL" id="KAJ3589647.1"/>
    </source>
</evidence>